<feature type="region of interest" description="Disordered" evidence="1">
    <location>
        <begin position="333"/>
        <end position="353"/>
    </location>
</feature>
<proteinExistence type="predicted"/>
<keyword evidence="3" id="KW-1185">Reference proteome</keyword>
<gene>
    <name evidence="2" type="ORF">V6N11_084065</name>
</gene>
<name>A0ABR2QDD4_9ROSI</name>
<evidence type="ECO:0000256" key="1">
    <source>
        <dbReference type="SAM" id="MobiDB-lite"/>
    </source>
</evidence>
<reference evidence="2 3" key="1">
    <citation type="journal article" date="2024" name="G3 (Bethesda)">
        <title>Genome assembly of Hibiscus sabdariffa L. provides insights into metabolisms of medicinal natural products.</title>
        <authorList>
            <person name="Kim T."/>
        </authorList>
    </citation>
    <scope>NUCLEOTIDE SEQUENCE [LARGE SCALE GENOMIC DNA]</scope>
    <source>
        <strain evidence="2">TK-2024</strain>
        <tissue evidence="2">Old leaves</tissue>
    </source>
</reference>
<accession>A0ABR2QDD4</accession>
<organism evidence="2 3">
    <name type="scientific">Hibiscus sabdariffa</name>
    <name type="common">roselle</name>
    <dbReference type="NCBI Taxonomy" id="183260"/>
    <lineage>
        <taxon>Eukaryota</taxon>
        <taxon>Viridiplantae</taxon>
        <taxon>Streptophyta</taxon>
        <taxon>Embryophyta</taxon>
        <taxon>Tracheophyta</taxon>
        <taxon>Spermatophyta</taxon>
        <taxon>Magnoliopsida</taxon>
        <taxon>eudicotyledons</taxon>
        <taxon>Gunneridae</taxon>
        <taxon>Pentapetalae</taxon>
        <taxon>rosids</taxon>
        <taxon>malvids</taxon>
        <taxon>Malvales</taxon>
        <taxon>Malvaceae</taxon>
        <taxon>Malvoideae</taxon>
        <taxon>Hibiscus</taxon>
    </lineage>
</organism>
<feature type="region of interest" description="Disordered" evidence="1">
    <location>
        <begin position="1"/>
        <end position="34"/>
    </location>
</feature>
<sequence>MQVGANPREGGWAATLGFTTPPRKRAHRETEASSCNPNGAKLNLNVIFNGCFNKPGDPDAMERLKEFHNYRIRRECRDHIPFLTLAAFNFRYIKLFRQWNLLPYLKLPGYYYHNLVLIFYSNARCILDEAKEEIVAIESYLMGKTFRIDPTVIANSLGLEDVGIANEDPKRHTQLGIVNTLDAHDRFLHLIITWDRHLASVQSFTYGTGLSHIFKKLEIDCSADLVVPLTDPISEKSLRKAKFTFHNGEWVCNNELPHDVPPADVEDAPQAPVAPSPPHAFSCDLIITYLDGKFASLFTHMDECFASIDHRLQAIEMRQNSMDITRKTKCKLPGTDRPWQNSKAAGTRGRKLY</sequence>
<evidence type="ECO:0000313" key="3">
    <source>
        <dbReference type="Proteomes" id="UP001396334"/>
    </source>
</evidence>
<comment type="caution">
    <text evidence="2">The sequence shown here is derived from an EMBL/GenBank/DDBJ whole genome shotgun (WGS) entry which is preliminary data.</text>
</comment>
<evidence type="ECO:0000313" key="2">
    <source>
        <dbReference type="EMBL" id="KAK8998680.1"/>
    </source>
</evidence>
<dbReference type="EMBL" id="JBBPBN010000041">
    <property type="protein sequence ID" value="KAK8998680.1"/>
    <property type="molecule type" value="Genomic_DNA"/>
</dbReference>
<dbReference type="Proteomes" id="UP001396334">
    <property type="component" value="Unassembled WGS sequence"/>
</dbReference>
<protein>
    <submittedName>
        <fullName evidence="2">Uncharacterized protein</fullName>
    </submittedName>
</protein>